<protein>
    <submittedName>
        <fullName evidence="1">Uncharacterized protein</fullName>
    </submittedName>
</protein>
<accession>A0A1L9VP22</accession>
<dbReference type="InterPro" id="IPR022085">
    <property type="entry name" value="OpdG"/>
</dbReference>
<dbReference type="AlphaFoldDB" id="A0A1L9VP22"/>
<dbReference type="RefSeq" id="XP_022402329.1">
    <property type="nucleotide sequence ID" value="XM_022548915.1"/>
</dbReference>
<dbReference type="VEuPathDB" id="FungiDB:ASPGLDRAFT_65598"/>
<keyword evidence="2" id="KW-1185">Reference proteome</keyword>
<dbReference type="OrthoDB" id="3350591at2759"/>
<proteinExistence type="predicted"/>
<gene>
    <name evidence="1" type="ORF">ASPGLDRAFT_65598</name>
</gene>
<dbReference type="GeneID" id="34465175"/>
<dbReference type="Pfam" id="PF12311">
    <property type="entry name" value="DUF3632"/>
    <property type="match status" value="1"/>
</dbReference>
<dbReference type="STRING" id="1160497.A0A1L9VP22"/>
<name>A0A1L9VP22_ASPGL</name>
<reference evidence="2" key="1">
    <citation type="journal article" date="2017" name="Genome Biol.">
        <title>Comparative genomics reveals high biological diversity and specific adaptations in the industrially and medically important fungal genus Aspergillus.</title>
        <authorList>
            <person name="de Vries R.P."/>
            <person name="Riley R."/>
            <person name="Wiebenga A."/>
            <person name="Aguilar-Osorio G."/>
            <person name="Amillis S."/>
            <person name="Uchima C.A."/>
            <person name="Anderluh G."/>
            <person name="Asadollahi M."/>
            <person name="Askin M."/>
            <person name="Barry K."/>
            <person name="Battaglia E."/>
            <person name="Bayram O."/>
            <person name="Benocci T."/>
            <person name="Braus-Stromeyer S.A."/>
            <person name="Caldana C."/>
            <person name="Canovas D."/>
            <person name="Cerqueira G.C."/>
            <person name="Chen F."/>
            <person name="Chen W."/>
            <person name="Choi C."/>
            <person name="Clum A."/>
            <person name="Dos Santos R.A."/>
            <person name="Damasio A.R."/>
            <person name="Diallinas G."/>
            <person name="Emri T."/>
            <person name="Fekete E."/>
            <person name="Flipphi M."/>
            <person name="Freyberg S."/>
            <person name="Gallo A."/>
            <person name="Gournas C."/>
            <person name="Habgood R."/>
            <person name="Hainaut M."/>
            <person name="Harispe M.L."/>
            <person name="Henrissat B."/>
            <person name="Hilden K.S."/>
            <person name="Hope R."/>
            <person name="Hossain A."/>
            <person name="Karabika E."/>
            <person name="Karaffa L."/>
            <person name="Karanyi Z."/>
            <person name="Krasevec N."/>
            <person name="Kuo A."/>
            <person name="Kusch H."/>
            <person name="LaButti K."/>
            <person name="Lagendijk E.L."/>
            <person name="Lapidus A."/>
            <person name="Levasseur A."/>
            <person name="Lindquist E."/>
            <person name="Lipzen A."/>
            <person name="Logrieco A.F."/>
            <person name="MacCabe A."/>
            <person name="Maekelae M.R."/>
            <person name="Malavazi I."/>
            <person name="Melin P."/>
            <person name="Meyer V."/>
            <person name="Mielnichuk N."/>
            <person name="Miskei M."/>
            <person name="Molnar A.P."/>
            <person name="Mule G."/>
            <person name="Ngan C.Y."/>
            <person name="Orejas M."/>
            <person name="Orosz E."/>
            <person name="Ouedraogo J.P."/>
            <person name="Overkamp K.M."/>
            <person name="Park H.-S."/>
            <person name="Perrone G."/>
            <person name="Piumi F."/>
            <person name="Punt P.J."/>
            <person name="Ram A.F."/>
            <person name="Ramon A."/>
            <person name="Rauscher S."/>
            <person name="Record E."/>
            <person name="Riano-Pachon D.M."/>
            <person name="Robert V."/>
            <person name="Roehrig J."/>
            <person name="Ruller R."/>
            <person name="Salamov A."/>
            <person name="Salih N.S."/>
            <person name="Samson R.A."/>
            <person name="Sandor E."/>
            <person name="Sanguinetti M."/>
            <person name="Schuetze T."/>
            <person name="Sepcic K."/>
            <person name="Shelest E."/>
            <person name="Sherlock G."/>
            <person name="Sophianopoulou V."/>
            <person name="Squina F.M."/>
            <person name="Sun H."/>
            <person name="Susca A."/>
            <person name="Todd R.B."/>
            <person name="Tsang A."/>
            <person name="Unkles S.E."/>
            <person name="van de Wiele N."/>
            <person name="van Rossen-Uffink D."/>
            <person name="Oliveira J.V."/>
            <person name="Vesth T.C."/>
            <person name="Visser J."/>
            <person name="Yu J.-H."/>
            <person name="Zhou M."/>
            <person name="Andersen M.R."/>
            <person name="Archer D.B."/>
            <person name="Baker S.E."/>
            <person name="Benoit I."/>
            <person name="Brakhage A.A."/>
            <person name="Braus G.H."/>
            <person name="Fischer R."/>
            <person name="Frisvad J.C."/>
            <person name="Goldman G.H."/>
            <person name="Houbraken J."/>
            <person name="Oakley B."/>
            <person name="Pocsi I."/>
            <person name="Scazzocchio C."/>
            <person name="Seiboth B."/>
            <person name="vanKuyk P.A."/>
            <person name="Wortman J."/>
            <person name="Dyer P.S."/>
            <person name="Grigoriev I.V."/>
        </authorList>
    </citation>
    <scope>NUCLEOTIDE SEQUENCE [LARGE SCALE GENOMIC DNA]</scope>
    <source>
        <strain evidence="2">CBS 516.65</strain>
    </source>
</reference>
<dbReference type="PANTHER" id="PTHR38797">
    <property type="entry name" value="NUCLEAR PORE COMPLEX PROTEIN NUP85-RELATED"/>
    <property type="match status" value="1"/>
</dbReference>
<sequence length="223" mass="25484">MTPILLDNALDQIVDLTLAAHMAPNKEEYFTLGNVDYYLSLALMEHVQNLEPSKQKRLVEFICGLQKRTATDPSTGEPLRNAFVAQFTQATNISYDPPPPDQGPSIHRLDRSLRAIITLRSGLENDKVPMETLCKTASMEVACVWFMYAADRLWDNVRYGRTYSGDLVMRPGCKRFKKRKWKGYERGRWDAWVERLKGARAVCDDERMRGGLLGRLWGVLSGR</sequence>
<organism evidence="1 2">
    <name type="scientific">Aspergillus glaucus CBS 516.65</name>
    <dbReference type="NCBI Taxonomy" id="1160497"/>
    <lineage>
        <taxon>Eukaryota</taxon>
        <taxon>Fungi</taxon>
        <taxon>Dikarya</taxon>
        <taxon>Ascomycota</taxon>
        <taxon>Pezizomycotina</taxon>
        <taxon>Eurotiomycetes</taxon>
        <taxon>Eurotiomycetidae</taxon>
        <taxon>Eurotiales</taxon>
        <taxon>Aspergillaceae</taxon>
        <taxon>Aspergillus</taxon>
        <taxon>Aspergillus subgen. Aspergillus</taxon>
    </lineage>
</organism>
<evidence type="ECO:0000313" key="2">
    <source>
        <dbReference type="Proteomes" id="UP000184300"/>
    </source>
</evidence>
<evidence type="ECO:0000313" key="1">
    <source>
        <dbReference type="EMBL" id="OJJ85631.1"/>
    </source>
</evidence>
<dbReference type="Proteomes" id="UP000184300">
    <property type="component" value="Unassembled WGS sequence"/>
</dbReference>
<dbReference type="EMBL" id="KV878894">
    <property type="protein sequence ID" value="OJJ85631.1"/>
    <property type="molecule type" value="Genomic_DNA"/>
</dbReference>
<dbReference type="InterPro" id="IPR053204">
    <property type="entry name" value="Oxopyrrolidines_Biosynth-assoc"/>
</dbReference>
<dbReference type="PANTHER" id="PTHR38797:SF6">
    <property type="match status" value="1"/>
</dbReference>